<feature type="transmembrane region" description="Helical" evidence="14">
    <location>
        <begin position="124"/>
        <end position="144"/>
    </location>
</feature>
<dbReference type="PROSITE" id="PS00449">
    <property type="entry name" value="ATPASE_A"/>
    <property type="match status" value="1"/>
</dbReference>
<protein>
    <recommendedName>
        <fullName evidence="13">ATP synthase subunit a</fullName>
    </recommendedName>
</protein>
<keyword evidence="8" id="KW-0375">Hydrogen ion transport</keyword>
<dbReference type="EMBL" id="EU024653">
    <property type="protein sequence ID" value="ABS28766.1"/>
    <property type="molecule type" value="Genomic_DNA"/>
</dbReference>
<feature type="transmembrane region" description="Helical" evidence="14">
    <location>
        <begin position="194"/>
        <end position="219"/>
    </location>
</feature>
<evidence type="ECO:0000256" key="10">
    <source>
        <dbReference type="ARBA" id="ARBA00023065"/>
    </source>
</evidence>
<dbReference type="GO" id="GO:0045259">
    <property type="term" value="C:proton-transporting ATP synthase complex"/>
    <property type="evidence" value="ECO:0007669"/>
    <property type="project" value="UniProtKB-KW"/>
</dbReference>
<evidence type="ECO:0000256" key="2">
    <source>
        <dbReference type="ARBA" id="ARBA00004141"/>
    </source>
</evidence>
<keyword evidence="11 14" id="KW-0472">Membrane</keyword>
<keyword evidence="10" id="KW-0406">Ion transport</keyword>
<evidence type="ECO:0000256" key="12">
    <source>
        <dbReference type="ARBA" id="ARBA00023310"/>
    </source>
</evidence>
<dbReference type="AlphaFoldDB" id="B4XEN5"/>
<evidence type="ECO:0000256" key="13">
    <source>
        <dbReference type="RuleBase" id="RU004450"/>
    </source>
</evidence>
<evidence type="ECO:0000256" key="6">
    <source>
        <dbReference type="ARBA" id="ARBA00022547"/>
    </source>
</evidence>
<dbReference type="GO" id="GO:0005743">
    <property type="term" value="C:mitochondrial inner membrane"/>
    <property type="evidence" value="ECO:0007669"/>
    <property type="project" value="UniProtKB-SubCell"/>
</dbReference>
<dbReference type="GO" id="GO:0046933">
    <property type="term" value="F:proton-transporting ATP synthase activity, rotational mechanism"/>
    <property type="evidence" value="ECO:0007669"/>
    <property type="project" value="TreeGrafter"/>
</dbReference>
<evidence type="ECO:0000256" key="1">
    <source>
        <dbReference type="ARBA" id="ARBA00002070"/>
    </source>
</evidence>
<dbReference type="Pfam" id="PF00119">
    <property type="entry name" value="ATP-synt_A"/>
    <property type="match status" value="1"/>
</dbReference>
<dbReference type="PANTHER" id="PTHR11410:SF0">
    <property type="entry name" value="ATP SYNTHASE SUBUNIT A"/>
    <property type="match status" value="1"/>
</dbReference>
<evidence type="ECO:0000256" key="3">
    <source>
        <dbReference type="ARBA" id="ARBA00006810"/>
    </source>
</evidence>
<evidence type="ECO:0000256" key="11">
    <source>
        <dbReference type="ARBA" id="ARBA00023136"/>
    </source>
</evidence>
<dbReference type="NCBIfam" id="TIGR01131">
    <property type="entry name" value="ATP_synt_6_or_A"/>
    <property type="match status" value="1"/>
</dbReference>
<keyword evidence="6" id="KW-0138">CF(0)</keyword>
<dbReference type="SUPFAM" id="SSF81336">
    <property type="entry name" value="F1F0 ATP synthase subunit A"/>
    <property type="match status" value="1"/>
</dbReference>
<evidence type="ECO:0000256" key="4">
    <source>
        <dbReference type="ARBA" id="ARBA00011648"/>
    </source>
</evidence>
<dbReference type="InterPro" id="IPR023011">
    <property type="entry name" value="ATP_synth_F0_asu_AS"/>
</dbReference>
<keyword evidence="5" id="KW-0813">Transport</keyword>
<evidence type="ECO:0000256" key="5">
    <source>
        <dbReference type="ARBA" id="ARBA00022448"/>
    </source>
</evidence>
<geneLocation type="mitochondrion" evidence="15"/>
<feature type="transmembrane region" description="Helical" evidence="14">
    <location>
        <begin position="20"/>
        <end position="38"/>
    </location>
</feature>
<organism evidence="15">
    <name type="scientific">Polistes sp. MD1</name>
    <dbReference type="NCBI Taxonomy" id="454158"/>
    <lineage>
        <taxon>Eukaryota</taxon>
        <taxon>Metazoa</taxon>
        <taxon>Ecdysozoa</taxon>
        <taxon>Arthropoda</taxon>
        <taxon>Hexapoda</taxon>
        <taxon>Insecta</taxon>
        <taxon>Pterygota</taxon>
        <taxon>Neoptera</taxon>
        <taxon>Endopterygota</taxon>
        <taxon>Hymenoptera</taxon>
        <taxon>Apocrita</taxon>
        <taxon>Aculeata</taxon>
        <taxon>Vespoidea</taxon>
        <taxon>Vespidae</taxon>
        <taxon>Polistinae</taxon>
        <taxon>Polistini</taxon>
        <taxon>Polistes</taxon>
    </lineage>
</organism>
<accession>B4XEN5</accession>
<dbReference type="PRINTS" id="PR00123">
    <property type="entry name" value="ATPASEA"/>
</dbReference>
<feature type="transmembrane region" description="Helical" evidence="14">
    <location>
        <begin position="69"/>
        <end position="92"/>
    </location>
</feature>
<keyword evidence="9 14" id="KW-1133">Transmembrane helix</keyword>
<keyword evidence="7 14" id="KW-0812">Transmembrane</keyword>
<dbReference type="InterPro" id="IPR000568">
    <property type="entry name" value="ATP_synth_F0_asu"/>
</dbReference>
<keyword evidence="15" id="KW-0496">Mitochondrion</keyword>
<evidence type="ECO:0000313" key="15">
    <source>
        <dbReference type="EMBL" id="ABS28766.1"/>
    </source>
</evidence>
<feature type="transmembrane region" description="Helical" evidence="14">
    <location>
        <begin position="98"/>
        <end position="117"/>
    </location>
</feature>
<reference evidence="15" key="1">
    <citation type="journal article" date="2008" name="Genome">
        <title>Mitochondrial genome organization and phylogeny of two vespid wasps.</title>
        <authorList>
            <person name="Cameron S.L."/>
            <person name="Dowton M."/>
            <person name="Castro L.R."/>
            <person name="Ruberu K."/>
            <person name="Whiting M.F."/>
            <person name="Austin A.D."/>
            <person name="Diement K."/>
            <person name="Stevens J."/>
        </authorList>
    </citation>
    <scope>NUCLEOTIDE SEQUENCE</scope>
</reference>
<sequence>MLMTNLFSIFDPSTSLYFSLNWLSIMIPLFFIPNQFWLKKSKIFLFWFNINNFLINEFKMYNKKKKLSIFMLLSLFFFILNMNFLGMFPYIFTPSSHLIISLALSLTLWLSIMLYNWMKKTLNCFAHLVPLNTPIPLMLFMVLIETISNIIRPLTLAIRLTANMIAGHLLLCLLGSFSMMTNLNFILILYFMQFLLYTLELAVAIIQSYVFMTLMSLYFNEL</sequence>
<keyword evidence="12" id="KW-0066">ATP synthesis</keyword>
<dbReference type="Gene3D" id="1.20.120.220">
    <property type="entry name" value="ATP synthase, F0 complex, subunit A"/>
    <property type="match status" value="1"/>
</dbReference>
<evidence type="ECO:0000256" key="8">
    <source>
        <dbReference type="ARBA" id="ARBA00022781"/>
    </source>
</evidence>
<evidence type="ECO:0000256" key="9">
    <source>
        <dbReference type="ARBA" id="ARBA00022989"/>
    </source>
</evidence>
<dbReference type="PANTHER" id="PTHR11410">
    <property type="entry name" value="ATP SYNTHASE SUBUNIT A"/>
    <property type="match status" value="1"/>
</dbReference>
<dbReference type="CDD" id="cd00310">
    <property type="entry name" value="ATP-synt_Fo_a_6"/>
    <property type="match status" value="1"/>
</dbReference>
<feature type="transmembrane region" description="Helical" evidence="14">
    <location>
        <begin position="164"/>
        <end position="187"/>
    </location>
</feature>
<gene>
    <name evidence="15" type="primary">ATP6</name>
</gene>
<comment type="function">
    <text evidence="1">Mitochondrial membrane ATP synthase (F(1)F(0) ATP synthase or Complex V) produces ATP from ADP in the presence of a proton gradient across the membrane which is generated by electron transport complexes of the respiratory chain. F-type ATPases consist of two structural domains, F(1) - containing the extramembraneous catalytic core and F(0) - containing the membrane proton channel, linked together by a central stalk and a peripheral stalk. During catalysis, ATP synthesis in the catalytic domain of F(1) is coupled via a rotary mechanism of the central stalk subunits to proton translocation. Key component of the proton channel; it may play a direct role in the translocation of protons across the membrane.</text>
</comment>
<dbReference type="InterPro" id="IPR035908">
    <property type="entry name" value="F0_ATP_A_sf"/>
</dbReference>
<comment type="similarity">
    <text evidence="3">Belongs to the ATPase A chain family.</text>
</comment>
<evidence type="ECO:0000256" key="7">
    <source>
        <dbReference type="ARBA" id="ARBA00022692"/>
    </source>
</evidence>
<name>B4XEN5_9HYME</name>
<evidence type="ECO:0000256" key="14">
    <source>
        <dbReference type="SAM" id="Phobius"/>
    </source>
</evidence>
<dbReference type="InterPro" id="IPR045083">
    <property type="entry name" value="ATP_synth_F0_asu_bact/mt"/>
</dbReference>
<comment type="subcellular location">
    <subcellularLocation>
        <location evidence="2">Membrane</location>
        <topology evidence="2">Multi-pass membrane protein</topology>
    </subcellularLocation>
    <subcellularLocation>
        <location evidence="13">Mitochondrion inner membrane</location>
        <topology evidence="13">Multi-pass membrane protein</topology>
    </subcellularLocation>
</comment>
<comment type="subunit">
    <text evidence="4">F-type ATPases have 2 components, CF(1) - the catalytic core - and CF(0) - the membrane proton channel. CF(1) has five subunits: alpha(3), beta(3), gamma(1), delta(1), epsilon(1). CF(0) has three main subunits: a, b and c.</text>
</comment>
<proteinExistence type="inferred from homology"/>